<feature type="coiled-coil region" evidence="1">
    <location>
        <begin position="121"/>
        <end position="197"/>
    </location>
</feature>
<gene>
    <name evidence="3" type="ORF">CYMTET_39780</name>
</gene>
<keyword evidence="1" id="KW-0175">Coiled coil</keyword>
<reference evidence="3 4" key="1">
    <citation type="journal article" date="2015" name="Genome Biol. Evol.">
        <title>Comparative Genomics of a Bacterivorous Green Alga Reveals Evolutionary Causalities and Consequences of Phago-Mixotrophic Mode of Nutrition.</title>
        <authorList>
            <person name="Burns J.A."/>
            <person name="Paasch A."/>
            <person name="Narechania A."/>
            <person name="Kim E."/>
        </authorList>
    </citation>
    <scope>NUCLEOTIDE SEQUENCE [LARGE SCALE GENOMIC DNA]</scope>
    <source>
        <strain evidence="3 4">PLY_AMNH</strain>
    </source>
</reference>
<feature type="compositionally biased region" description="Low complexity" evidence="2">
    <location>
        <begin position="91"/>
        <end position="103"/>
    </location>
</feature>
<feature type="compositionally biased region" description="Gly residues" evidence="2">
    <location>
        <begin position="104"/>
        <end position="115"/>
    </location>
</feature>
<dbReference type="Proteomes" id="UP001190700">
    <property type="component" value="Unassembled WGS sequence"/>
</dbReference>
<organism evidence="3 4">
    <name type="scientific">Cymbomonas tetramitiformis</name>
    <dbReference type="NCBI Taxonomy" id="36881"/>
    <lineage>
        <taxon>Eukaryota</taxon>
        <taxon>Viridiplantae</taxon>
        <taxon>Chlorophyta</taxon>
        <taxon>Pyramimonadophyceae</taxon>
        <taxon>Pyramimonadales</taxon>
        <taxon>Pyramimonadaceae</taxon>
        <taxon>Cymbomonas</taxon>
    </lineage>
</organism>
<evidence type="ECO:0000256" key="2">
    <source>
        <dbReference type="SAM" id="MobiDB-lite"/>
    </source>
</evidence>
<sequence>MPLRIVEQSWTTGKSELACNTSSYFSRMSEATVNEEYSSDSRLDTTKDSDVSSAAPGPGRAAGKRGAPARETWLPAPAPRDRHPPRRTSRRAAAAVAGASGASGRSGSGTGGGAQQGVATAASASREAADLARALAEAEGKVRVLTREVGRAREELHAEEKRRERAVAKASQHEEECADADKALAELRFSNKQLEAQVAASHEAASKAAARNQKTLRDLRSGLSGVEDEVAKRAALGHGHLQHLFGTVQALQAQLYGDAASGQASQAINRPQTQALFGDILRTLSALSGVLQSPAHVAAAYWPDGQLSAGRPPVPLQDALTSAAKAAAAANARHAASAASSSTSQPQAGAPSAGRASRGELAAAMSKESPTAPLMAHLTRVETERTQLANELAALRAQLARDQRLAADRGQECTRMALLIPQYRSLVVKARTACSTMKERLAEAHKETVGLRSEVALLQEVIHERDASAAVELARLVEERQALSSQGTAAVQALQQRVYEVQGEVGQRASHLQVLQGQHLQLQARAAGLEELVAQQRDAIAQLQGTLASQRGDVRCALEMVVQREQRSRERPPHQPGSGTSSMLPAAYDGASAFPQQQPHAIPPAAASAIPPAATSAIPPAAASAIPPWHGVRASAHVPCAESSYETYDSNVISSLHARGYEGGFEAHDIGSLEGQGAVINEVQSSLQYGTMLVSDTASGMGSSGPRAGAESIGEGGTAGSATLAMQARDIKTDMAALEEEIASLELSLQAAMPSVNEIGELVNSSEVNGHGDDLQQ</sequence>
<feature type="coiled-coil region" evidence="1">
    <location>
        <begin position="378"/>
        <end position="405"/>
    </location>
</feature>
<feature type="region of interest" description="Disordered" evidence="2">
    <location>
        <begin position="697"/>
        <end position="718"/>
    </location>
</feature>
<evidence type="ECO:0000313" key="4">
    <source>
        <dbReference type="Proteomes" id="UP001190700"/>
    </source>
</evidence>
<feature type="region of interest" description="Disordered" evidence="2">
    <location>
        <begin position="563"/>
        <end position="587"/>
    </location>
</feature>
<proteinExistence type="predicted"/>
<feature type="region of interest" description="Disordered" evidence="2">
    <location>
        <begin position="22"/>
        <end position="119"/>
    </location>
</feature>
<dbReference type="PANTHER" id="PTHR45615:SF80">
    <property type="entry name" value="GRIP DOMAIN-CONTAINING PROTEIN"/>
    <property type="match status" value="1"/>
</dbReference>
<dbReference type="PANTHER" id="PTHR45615">
    <property type="entry name" value="MYOSIN HEAVY CHAIN, NON-MUSCLE"/>
    <property type="match status" value="1"/>
</dbReference>
<feature type="compositionally biased region" description="Low complexity" evidence="2">
    <location>
        <begin position="54"/>
        <end position="70"/>
    </location>
</feature>
<dbReference type="EMBL" id="LGRX02026448">
    <property type="protein sequence ID" value="KAK3250863.1"/>
    <property type="molecule type" value="Genomic_DNA"/>
</dbReference>
<feature type="coiled-coil region" evidence="1">
    <location>
        <begin position="512"/>
        <end position="546"/>
    </location>
</feature>
<dbReference type="AlphaFoldDB" id="A0AAE0CAL2"/>
<evidence type="ECO:0000256" key="1">
    <source>
        <dbReference type="SAM" id="Coils"/>
    </source>
</evidence>
<evidence type="ECO:0000313" key="3">
    <source>
        <dbReference type="EMBL" id="KAK3250863.1"/>
    </source>
</evidence>
<protein>
    <submittedName>
        <fullName evidence="3">Uncharacterized protein</fullName>
    </submittedName>
</protein>
<keyword evidence="4" id="KW-1185">Reference proteome</keyword>
<accession>A0AAE0CAL2</accession>
<feature type="region of interest" description="Disordered" evidence="2">
    <location>
        <begin position="335"/>
        <end position="369"/>
    </location>
</feature>
<name>A0AAE0CAL2_9CHLO</name>
<feature type="compositionally biased region" description="Basic and acidic residues" evidence="2">
    <location>
        <begin position="563"/>
        <end position="573"/>
    </location>
</feature>
<feature type="compositionally biased region" description="Basic and acidic residues" evidence="2">
    <location>
        <begin position="39"/>
        <end position="50"/>
    </location>
</feature>
<feature type="compositionally biased region" description="Polar residues" evidence="2">
    <location>
        <begin position="22"/>
        <end position="36"/>
    </location>
</feature>
<feature type="compositionally biased region" description="Low complexity" evidence="2">
    <location>
        <begin position="335"/>
        <end position="356"/>
    </location>
</feature>
<comment type="caution">
    <text evidence="3">The sequence shown here is derived from an EMBL/GenBank/DDBJ whole genome shotgun (WGS) entry which is preliminary data.</text>
</comment>